<keyword evidence="7" id="KW-0547">Nucleotide-binding</keyword>
<dbReference type="HOGENOM" id="CLU_000604_92_3_0"/>
<evidence type="ECO:0000256" key="4">
    <source>
        <dbReference type="ARBA" id="ARBA00022475"/>
    </source>
</evidence>
<accession>A0A081BPR6</accession>
<dbReference type="InterPro" id="IPR050107">
    <property type="entry name" value="ABC_carbohydrate_import_ATPase"/>
</dbReference>
<dbReference type="FunFam" id="3.40.50.300:FF:000127">
    <property type="entry name" value="Ribose import ATP-binding protein RbsA"/>
    <property type="match status" value="1"/>
</dbReference>
<dbReference type="STRING" id="1499966.U14_03633"/>
<sequence length="504" mass="56353">MSTILEMKKIRKSFPGVQVLKDVDLELRKGEVHILLGENGAGKSTLIKILSGVYALDSGEIRFEGQKVDIAKPHDAQKLGIMTIYQEFNLIPYLTASQNIYLGREPVSPKTRKLDHKKLQEDTKILFERLHLDIDPNAKVVDLGVAEQQMVEIAKALSVNSKILIMDEPTSALTDKEIENLFTIIKKIQSQGVSIIYISHRLEEFEQIGDRVTIMRDGEAVTTLEIRNTSLDEMIRHMVGREVGDHYPKAPTTPGEEILAVKNLTRDKVFQDVNFRLKAGEVLGICGLMGAGRTEIMRSIFGIDPKDSGEIFVRGKQVAINHPRQAIQAGIGFLTEKRREEGLVLLMDIAKNITLPSLDAIDLIYKLDTQKEKSIVSKYIQSLKIKCTGREQKAETLSGGNQQKVVIAKWLMSKSKIFIMDEPTRGIDVGAKIEVYHLMNSLVAEGHGIILISSDLPEVLGMSDRILVVCRGEIVKEFSREEATQEKIMYHATGGDKYHGARTN</sequence>
<evidence type="ECO:0000256" key="8">
    <source>
        <dbReference type="ARBA" id="ARBA00022840"/>
    </source>
</evidence>
<dbReference type="InterPro" id="IPR003439">
    <property type="entry name" value="ABC_transporter-like_ATP-bd"/>
</dbReference>
<dbReference type="InterPro" id="IPR017871">
    <property type="entry name" value="ABC_transporter-like_CS"/>
</dbReference>
<keyword evidence="9" id="KW-1278">Translocase</keyword>
<evidence type="ECO:0000256" key="9">
    <source>
        <dbReference type="ARBA" id="ARBA00022967"/>
    </source>
</evidence>
<dbReference type="SUPFAM" id="SSF52540">
    <property type="entry name" value="P-loop containing nucleoside triphosphate hydrolases"/>
    <property type="match status" value="2"/>
</dbReference>
<keyword evidence="3" id="KW-0813">Transport</keyword>
<evidence type="ECO:0000313" key="12">
    <source>
        <dbReference type="EMBL" id="GAK52382.1"/>
    </source>
</evidence>
<keyword evidence="5 12" id="KW-0762">Sugar transport</keyword>
<dbReference type="SMART" id="SM00382">
    <property type="entry name" value="AAA"/>
    <property type="match status" value="2"/>
</dbReference>
<dbReference type="PANTHER" id="PTHR43790:SF3">
    <property type="entry name" value="D-ALLOSE IMPORT ATP-BINDING PROTEIN ALSA-RELATED"/>
    <property type="match status" value="1"/>
</dbReference>
<dbReference type="InterPro" id="IPR027417">
    <property type="entry name" value="P-loop_NTPase"/>
</dbReference>
<comment type="subcellular location">
    <subcellularLocation>
        <location evidence="2">Cell inner membrane</location>
    </subcellularLocation>
    <subcellularLocation>
        <location evidence="1">Cell membrane</location>
        <topology evidence="1">Peripheral membrane protein</topology>
    </subcellularLocation>
</comment>
<dbReference type="PROSITE" id="PS50893">
    <property type="entry name" value="ABC_TRANSPORTER_2"/>
    <property type="match status" value="2"/>
</dbReference>
<keyword evidence="10" id="KW-0472">Membrane</keyword>
<dbReference type="EMBL" id="DF820458">
    <property type="protein sequence ID" value="GAK52382.1"/>
    <property type="molecule type" value="Genomic_DNA"/>
</dbReference>
<keyword evidence="6" id="KW-0677">Repeat</keyword>
<dbReference type="FunFam" id="3.40.50.300:FF:000126">
    <property type="entry name" value="Galactose/methyl galactoside import ATP-binding protein MglA"/>
    <property type="match status" value="1"/>
</dbReference>
<feature type="domain" description="ABC transporter" evidence="11">
    <location>
        <begin position="253"/>
        <end position="496"/>
    </location>
</feature>
<evidence type="ECO:0000256" key="1">
    <source>
        <dbReference type="ARBA" id="ARBA00004202"/>
    </source>
</evidence>
<dbReference type="PROSITE" id="PS00211">
    <property type="entry name" value="ABC_TRANSPORTER_1"/>
    <property type="match status" value="1"/>
</dbReference>
<feature type="domain" description="ABC transporter" evidence="11">
    <location>
        <begin position="5"/>
        <end position="242"/>
    </location>
</feature>
<dbReference type="Proteomes" id="UP000030700">
    <property type="component" value="Unassembled WGS sequence"/>
</dbReference>
<evidence type="ECO:0000256" key="2">
    <source>
        <dbReference type="ARBA" id="ARBA00004533"/>
    </source>
</evidence>
<keyword evidence="8" id="KW-0067">ATP-binding</keyword>
<dbReference type="InterPro" id="IPR003593">
    <property type="entry name" value="AAA+_ATPase"/>
</dbReference>
<dbReference type="GO" id="GO:0005886">
    <property type="term" value="C:plasma membrane"/>
    <property type="evidence" value="ECO:0007669"/>
    <property type="project" value="UniProtKB-SubCell"/>
</dbReference>
<dbReference type="GO" id="GO:0015749">
    <property type="term" value="P:monosaccharide transmembrane transport"/>
    <property type="evidence" value="ECO:0007669"/>
    <property type="project" value="UniProtKB-ARBA"/>
</dbReference>
<dbReference type="Gene3D" id="3.40.50.300">
    <property type="entry name" value="P-loop containing nucleotide triphosphate hydrolases"/>
    <property type="match status" value="2"/>
</dbReference>
<dbReference type="CDD" id="cd03215">
    <property type="entry name" value="ABC_Carb_Monos_II"/>
    <property type="match status" value="1"/>
</dbReference>
<dbReference type="GO" id="GO:0016887">
    <property type="term" value="F:ATP hydrolysis activity"/>
    <property type="evidence" value="ECO:0007669"/>
    <property type="project" value="InterPro"/>
</dbReference>
<evidence type="ECO:0000313" key="13">
    <source>
        <dbReference type="Proteomes" id="UP000030700"/>
    </source>
</evidence>
<evidence type="ECO:0000259" key="11">
    <source>
        <dbReference type="PROSITE" id="PS50893"/>
    </source>
</evidence>
<dbReference type="AlphaFoldDB" id="A0A081BPR6"/>
<evidence type="ECO:0000256" key="7">
    <source>
        <dbReference type="ARBA" id="ARBA00022741"/>
    </source>
</evidence>
<protein>
    <submittedName>
        <fullName evidence="12">Putative ABC-type sugar transporter, ATPase component</fullName>
    </submittedName>
</protein>
<dbReference type="GO" id="GO:0005524">
    <property type="term" value="F:ATP binding"/>
    <property type="evidence" value="ECO:0007669"/>
    <property type="project" value="UniProtKB-KW"/>
</dbReference>
<proteinExistence type="predicted"/>
<dbReference type="Pfam" id="PF00005">
    <property type="entry name" value="ABC_tran"/>
    <property type="match status" value="2"/>
</dbReference>
<organism evidence="12">
    <name type="scientific">Candidatus Moduliflexus flocculans</name>
    <dbReference type="NCBI Taxonomy" id="1499966"/>
    <lineage>
        <taxon>Bacteria</taxon>
        <taxon>Candidatus Moduliflexota</taxon>
        <taxon>Candidatus Moduliflexia</taxon>
        <taxon>Candidatus Moduliflexales</taxon>
        <taxon>Candidatus Moduliflexaceae</taxon>
    </lineage>
</organism>
<evidence type="ECO:0000256" key="10">
    <source>
        <dbReference type="ARBA" id="ARBA00023136"/>
    </source>
</evidence>
<dbReference type="CDD" id="cd03216">
    <property type="entry name" value="ABC_Carb_Monos_I"/>
    <property type="match status" value="1"/>
</dbReference>
<evidence type="ECO:0000256" key="6">
    <source>
        <dbReference type="ARBA" id="ARBA00022737"/>
    </source>
</evidence>
<gene>
    <name evidence="12" type="ORF">U14_03633</name>
</gene>
<evidence type="ECO:0000256" key="3">
    <source>
        <dbReference type="ARBA" id="ARBA00022448"/>
    </source>
</evidence>
<evidence type="ECO:0000256" key="5">
    <source>
        <dbReference type="ARBA" id="ARBA00022597"/>
    </source>
</evidence>
<name>A0A081BPR6_9BACT</name>
<reference evidence="12" key="1">
    <citation type="journal article" date="2015" name="PeerJ">
        <title>First genomic representation of candidate bacterial phylum KSB3 points to enhanced environmental sensing as a trigger of wastewater bulking.</title>
        <authorList>
            <person name="Sekiguchi Y."/>
            <person name="Ohashi A."/>
            <person name="Parks D.H."/>
            <person name="Yamauchi T."/>
            <person name="Tyson G.W."/>
            <person name="Hugenholtz P."/>
        </authorList>
    </citation>
    <scope>NUCLEOTIDE SEQUENCE [LARGE SCALE GENOMIC DNA]</scope>
</reference>
<keyword evidence="4" id="KW-1003">Cell membrane</keyword>
<dbReference type="PANTHER" id="PTHR43790">
    <property type="entry name" value="CARBOHYDRATE TRANSPORT ATP-BINDING PROTEIN MG119-RELATED"/>
    <property type="match status" value="1"/>
</dbReference>
<keyword evidence="13" id="KW-1185">Reference proteome</keyword>